<protein>
    <recommendedName>
        <fullName evidence="4">Glycosyltransferase RgtA/B/C/D-like domain-containing protein</fullName>
    </recommendedName>
</protein>
<keyword evidence="1" id="KW-1133">Transmembrane helix</keyword>
<evidence type="ECO:0000256" key="1">
    <source>
        <dbReference type="SAM" id="Phobius"/>
    </source>
</evidence>
<organism evidence="2 3">
    <name type="scientific">Candidatus Collierbacteria bacterium GW2011_GWF2_44_15</name>
    <dbReference type="NCBI Taxonomy" id="1618404"/>
    <lineage>
        <taxon>Bacteria</taxon>
        <taxon>Candidatus Collieribacteriota</taxon>
    </lineage>
</organism>
<dbReference type="AlphaFoldDB" id="A0A0G1HD14"/>
<sequence>MASSMEMPIFLAAYSILNFKKISSNLKGYISFAVIFLIFAAPIFTDTFWGPGNVRGKDLIISNFSAESLESIKREQYYSDLNSVSPQLSRIFSNKVTFTVQQFINNYVSYLSPSFWFTEGGREITYSVFPGNGLLYLFMLPLVVYGLYALIRINHPAKKIILIWLFIGIIPAALTKDGYRPNRVGSLLGLWEIVAALGFWELLKLIPSKFKKISIILTSFIVTVSVISYLNLYFFTSPIKYPESLLYGYRELVTKIEKLSPQYSRVIIDRGSQSQVFIAFYTKMDPSFYQDFSKEWWPVIEKKNLLFLDMINEYELGKFTFKSFDPSSDLIPGNLVVIKTEKYNPNFALNVLDRVDYPDDTPAFYILSYVKK</sequence>
<feature type="transmembrane region" description="Helical" evidence="1">
    <location>
        <begin position="133"/>
        <end position="151"/>
    </location>
</feature>
<dbReference type="EMBL" id="LCHZ01000049">
    <property type="protein sequence ID" value="KKT44378.1"/>
    <property type="molecule type" value="Genomic_DNA"/>
</dbReference>
<reference evidence="2 3" key="1">
    <citation type="journal article" date="2015" name="Nature">
        <title>rRNA introns, odd ribosomes, and small enigmatic genomes across a large radiation of phyla.</title>
        <authorList>
            <person name="Brown C.T."/>
            <person name="Hug L.A."/>
            <person name="Thomas B.C."/>
            <person name="Sharon I."/>
            <person name="Castelle C.J."/>
            <person name="Singh A."/>
            <person name="Wilkins M.J."/>
            <person name="Williams K.H."/>
            <person name="Banfield J.F."/>
        </authorList>
    </citation>
    <scope>NUCLEOTIDE SEQUENCE [LARGE SCALE GENOMIC DNA]</scope>
</reference>
<gene>
    <name evidence="2" type="ORF">UW35_C0049G0003</name>
</gene>
<comment type="caution">
    <text evidence="2">The sequence shown here is derived from an EMBL/GenBank/DDBJ whole genome shotgun (WGS) entry which is preliminary data.</text>
</comment>
<evidence type="ECO:0000313" key="2">
    <source>
        <dbReference type="EMBL" id="KKT44378.1"/>
    </source>
</evidence>
<keyword evidence="1" id="KW-0472">Membrane</keyword>
<name>A0A0G1HD14_9BACT</name>
<feature type="transmembrane region" description="Helical" evidence="1">
    <location>
        <begin position="160"/>
        <end position="179"/>
    </location>
</feature>
<dbReference type="Proteomes" id="UP000033861">
    <property type="component" value="Unassembled WGS sequence"/>
</dbReference>
<evidence type="ECO:0000313" key="3">
    <source>
        <dbReference type="Proteomes" id="UP000033861"/>
    </source>
</evidence>
<feature type="transmembrane region" description="Helical" evidence="1">
    <location>
        <begin position="215"/>
        <end position="235"/>
    </location>
</feature>
<evidence type="ECO:0008006" key="4">
    <source>
        <dbReference type="Google" id="ProtNLM"/>
    </source>
</evidence>
<accession>A0A0G1HD14</accession>
<keyword evidence="1" id="KW-0812">Transmembrane</keyword>
<dbReference type="STRING" id="1618404.UW35_C0049G0003"/>
<proteinExistence type="predicted"/>
<feature type="transmembrane region" description="Helical" evidence="1">
    <location>
        <begin position="185"/>
        <end position="203"/>
    </location>
</feature>
<feature type="transmembrane region" description="Helical" evidence="1">
    <location>
        <begin position="29"/>
        <end position="49"/>
    </location>
</feature>